<evidence type="ECO:0000256" key="10">
    <source>
        <dbReference type="SAM" id="MobiDB-lite"/>
    </source>
</evidence>
<protein>
    <recommendedName>
        <fullName evidence="15">Mesoderm induction early response protein 1</fullName>
    </recommendedName>
</protein>
<evidence type="ECO:0000259" key="11">
    <source>
        <dbReference type="PROSITE" id="PS51156"/>
    </source>
</evidence>
<feature type="compositionally biased region" description="Polar residues" evidence="10">
    <location>
        <begin position="11"/>
        <end position="22"/>
    </location>
</feature>
<dbReference type="PANTHER" id="PTHR10865:SF28">
    <property type="entry name" value="ELM2 DOMAIN-CONTAINING PROTEIN"/>
    <property type="match status" value="1"/>
</dbReference>
<evidence type="ECO:0000256" key="8">
    <source>
        <dbReference type="ARBA" id="ARBA00023163"/>
    </source>
</evidence>
<dbReference type="Proteomes" id="UP000015104">
    <property type="component" value="Unassembled WGS sequence"/>
</dbReference>
<evidence type="ECO:0000256" key="6">
    <source>
        <dbReference type="ARBA" id="ARBA00023015"/>
    </source>
</evidence>
<evidence type="ECO:0000259" key="12">
    <source>
        <dbReference type="PROSITE" id="PS51293"/>
    </source>
</evidence>
<dbReference type="GO" id="GO:0042826">
    <property type="term" value="F:histone deacetylase binding"/>
    <property type="evidence" value="ECO:0007669"/>
    <property type="project" value="TreeGrafter"/>
</dbReference>
<feature type="compositionally biased region" description="Polar residues" evidence="10">
    <location>
        <begin position="280"/>
        <end position="303"/>
    </location>
</feature>
<dbReference type="PROSITE" id="PS51293">
    <property type="entry name" value="SANT"/>
    <property type="match status" value="1"/>
</dbReference>
<evidence type="ECO:0000256" key="7">
    <source>
        <dbReference type="ARBA" id="ARBA00023125"/>
    </source>
</evidence>
<feature type="compositionally biased region" description="Acidic residues" evidence="10">
    <location>
        <begin position="39"/>
        <end position="53"/>
    </location>
</feature>
<dbReference type="InterPro" id="IPR045787">
    <property type="entry name" value="MIER1/3_C"/>
</dbReference>
<dbReference type="GO" id="GO:0005654">
    <property type="term" value="C:nucleoplasm"/>
    <property type="evidence" value="ECO:0007669"/>
    <property type="project" value="TreeGrafter"/>
</dbReference>
<dbReference type="SMART" id="SM00717">
    <property type="entry name" value="SANT"/>
    <property type="match status" value="1"/>
</dbReference>
<evidence type="ECO:0000256" key="4">
    <source>
        <dbReference type="ARBA" id="ARBA00022771"/>
    </source>
</evidence>
<dbReference type="InterPro" id="IPR040138">
    <property type="entry name" value="MIER/MTA"/>
</dbReference>
<dbReference type="Gene3D" id="1.10.10.60">
    <property type="entry name" value="Homeodomain-like"/>
    <property type="match status" value="1"/>
</dbReference>
<dbReference type="InterPro" id="IPR000949">
    <property type="entry name" value="ELM2_dom"/>
</dbReference>
<dbReference type="InterPro" id="IPR009057">
    <property type="entry name" value="Homeodomain-like_sf"/>
</dbReference>
<comment type="subcellular location">
    <subcellularLocation>
        <location evidence="1">Nucleus</location>
    </subcellularLocation>
</comment>
<dbReference type="GO" id="GO:0003714">
    <property type="term" value="F:transcription corepressor activity"/>
    <property type="evidence" value="ECO:0007669"/>
    <property type="project" value="TreeGrafter"/>
</dbReference>
<dbReference type="SUPFAM" id="SSF46689">
    <property type="entry name" value="Homeodomain-like"/>
    <property type="match status" value="1"/>
</dbReference>
<feature type="domain" description="ELM2" evidence="11">
    <location>
        <begin position="209"/>
        <end position="335"/>
    </location>
</feature>
<dbReference type="Pfam" id="PF01448">
    <property type="entry name" value="ELM2"/>
    <property type="match status" value="1"/>
</dbReference>
<dbReference type="FunFam" id="1.10.10.60:FF:000012">
    <property type="entry name" value="Metastasis-associated 1 family, member 3"/>
    <property type="match status" value="1"/>
</dbReference>
<accession>T1JPV0</accession>
<dbReference type="KEGG" id="tut:107362929"/>
<dbReference type="CDD" id="cd11661">
    <property type="entry name" value="SANT_MTA3_like"/>
    <property type="match status" value="1"/>
</dbReference>
<dbReference type="PANTHER" id="PTHR10865">
    <property type="entry name" value="METASTASIS-ASSOCIATED PROTEIN AND MESODERM INDUCTION EARLY RESPONSE PROTEIN"/>
    <property type="match status" value="1"/>
</dbReference>
<feature type="compositionally biased region" description="Low complexity" evidence="10">
    <location>
        <begin position="499"/>
        <end position="511"/>
    </location>
</feature>
<dbReference type="OrthoDB" id="5916873at2759"/>
<evidence type="ECO:0000313" key="13">
    <source>
        <dbReference type="EnsemblMetazoa" id="tetur01g00890.1"/>
    </source>
</evidence>
<feature type="compositionally biased region" description="Low complexity" evidence="10">
    <location>
        <begin position="130"/>
        <end position="144"/>
    </location>
</feature>
<feature type="compositionally biased region" description="Acidic residues" evidence="10">
    <location>
        <begin position="176"/>
        <end position="204"/>
    </location>
</feature>
<feature type="compositionally biased region" description="Polar residues" evidence="10">
    <location>
        <begin position="470"/>
        <end position="491"/>
    </location>
</feature>
<organism evidence="13 14">
    <name type="scientific">Tetranychus urticae</name>
    <name type="common">Two-spotted spider mite</name>
    <dbReference type="NCBI Taxonomy" id="32264"/>
    <lineage>
        <taxon>Eukaryota</taxon>
        <taxon>Metazoa</taxon>
        <taxon>Ecdysozoa</taxon>
        <taxon>Arthropoda</taxon>
        <taxon>Chelicerata</taxon>
        <taxon>Arachnida</taxon>
        <taxon>Acari</taxon>
        <taxon>Acariformes</taxon>
        <taxon>Trombidiformes</taxon>
        <taxon>Prostigmata</taxon>
        <taxon>Eleutherengona</taxon>
        <taxon>Raphignathae</taxon>
        <taxon>Tetranychoidea</taxon>
        <taxon>Tetranychidae</taxon>
        <taxon>Tetranychus</taxon>
    </lineage>
</organism>
<keyword evidence="8" id="KW-0804">Transcription</keyword>
<sequence length="571" mass="63269">MNANVDGMNKPSPTASVNTPSAHDSDQDFDPSAEMLINDFDDEHTLEEEEANDDCSNITNEIMDLKKEGEMPIEQLLALYGYEQSGNKADKPEQPESSNHGEGTNDGGNKNNCSYSEETAANASQETQVNTSSTTAVPTLTTNTRSSRHLEELSSQWTLPASAAPLPNTNLLIDRDESDMEDDDDEEDDEEEENDEDDEEDEGGDDWRRTIQVGSDYQAVIPDGLNGYGNVPPYENEDKLLWDASVLPEEVVVNFLRQISQIDVIENTDTLGTPGGTNGSGDNPESTTSTTVQPLKETTNLPHTSNIRDDEIALYLLHQCGHNVEEALRRKKIQQNSPFETMSSWSEEECINFEDGIRLYGKDFHQIQKNKVPTRSVGELVQFYYLWKKTERHDMYASKWRVEKKKYSLHPGTTDYMDRFIDEQENLALQAHSMSTSNYTRQQSHGSYSIIHYNYNTSSSGSASGQQPSNVPSRENVSDNISDPSTSQSNGAGLITGKSSNSVSSNITLSNGPETVNRNVAVSTTTNDSLTSGVSRENVQINSSNTNPSKTTSTSDLFSPLSKIRMNIVDR</sequence>
<dbReference type="PROSITE" id="PS51156">
    <property type="entry name" value="ELM2"/>
    <property type="match status" value="1"/>
</dbReference>
<keyword evidence="9" id="KW-0539">Nucleus</keyword>
<keyword evidence="5" id="KW-0862">Zinc</keyword>
<keyword evidence="3" id="KW-0479">Metal-binding</keyword>
<evidence type="ECO:0000313" key="14">
    <source>
        <dbReference type="Proteomes" id="UP000015104"/>
    </source>
</evidence>
<feature type="region of interest" description="Disordered" evidence="10">
    <location>
        <begin position="459"/>
        <end position="518"/>
    </location>
</feature>
<gene>
    <name evidence="13" type="primary">107362929</name>
</gene>
<dbReference type="STRING" id="32264.T1JPV0"/>
<keyword evidence="7" id="KW-0238">DNA-binding</keyword>
<dbReference type="OMA" id="TKNYSIM"/>
<dbReference type="GO" id="GO:0000122">
    <property type="term" value="P:negative regulation of transcription by RNA polymerase II"/>
    <property type="evidence" value="ECO:0007669"/>
    <property type="project" value="TreeGrafter"/>
</dbReference>
<proteinExistence type="predicted"/>
<keyword evidence="14" id="KW-1185">Reference proteome</keyword>
<feature type="region of interest" description="Disordered" evidence="10">
    <location>
        <begin position="1"/>
        <end position="55"/>
    </location>
</feature>
<dbReference type="HOGENOM" id="CLU_027202_1_0_1"/>
<keyword evidence="6" id="KW-0805">Transcription regulation</keyword>
<reference evidence="14" key="1">
    <citation type="submission" date="2011-08" db="EMBL/GenBank/DDBJ databases">
        <authorList>
            <person name="Rombauts S."/>
        </authorList>
    </citation>
    <scope>NUCLEOTIDE SEQUENCE</scope>
    <source>
        <strain evidence="14">London</strain>
    </source>
</reference>
<evidence type="ECO:0000256" key="3">
    <source>
        <dbReference type="ARBA" id="ARBA00022723"/>
    </source>
</evidence>
<dbReference type="EnsemblMetazoa" id="tetur01g00890.1">
    <property type="protein sequence ID" value="tetur01g00890.1"/>
    <property type="gene ID" value="tetur01g00890"/>
</dbReference>
<dbReference type="Pfam" id="PF19426">
    <property type="entry name" value="MIER1_3_C"/>
    <property type="match status" value="1"/>
</dbReference>
<feature type="compositionally biased region" description="Low complexity" evidence="10">
    <location>
        <begin position="459"/>
        <end position="469"/>
    </location>
</feature>
<keyword evidence="2" id="KW-0678">Repressor</keyword>
<evidence type="ECO:0000256" key="1">
    <source>
        <dbReference type="ARBA" id="ARBA00004123"/>
    </source>
</evidence>
<evidence type="ECO:0000256" key="9">
    <source>
        <dbReference type="ARBA" id="ARBA00023242"/>
    </source>
</evidence>
<dbReference type="GO" id="GO:0008270">
    <property type="term" value="F:zinc ion binding"/>
    <property type="evidence" value="ECO:0007669"/>
    <property type="project" value="UniProtKB-KW"/>
</dbReference>
<dbReference type="EMBL" id="CAEY01000431">
    <property type="status" value="NOT_ANNOTATED_CDS"/>
    <property type="molecule type" value="Genomic_DNA"/>
</dbReference>
<reference evidence="13" key="2">
    <citation type="submission" date="2015-06" db="UniProtKB">
        <authorList>
            <consortium name="EnsemblMetazoa"/>
        </authorList>
    </citation>
    <scope>IDENTIFICATION</scope>
</reference>
<dbReference type="SMART" id="SM01189">
    <property type="entry name" value="ELM2"/>
    <property type="match status" value="1"/>
</dbReference>
<evidence type="ECO:0000256" key="5">
    <source>
        <dbReference type="ARBA" id="ARBA00022833"/>
    </source>
</evidence>
<dbReference type="GO" id="GO:0003677">
    <property type="term" value="F:DNA binding"/>
    <property type="evidence" value="ECO:0007669"/>
    <property type="project" value="UniProtKB-KW"/>
</dbReference>
<feature type="region of interest" description="Disordered" evidence="10">
    <location>
        <begin position="82"/>
        <end position="209"/>
    </location>
</feature>
<evidence type="ECO:0008006" key="15">
    <source>
        <dbReference type="Google" id="ProtNLM"/>
    </source>
</evidence>
<name>T1JPV0_TETUR</name>
<feature type="domain" description="SANT" evidence="12">
    <location>
        <begin position="340"/>
        <end position="392"/>
    </location>
</feature>
<feature type="region of interest" description="Disordered" evidence="10">
    <location>
        <begin position="268"/>
        <end position="303"/>
    </location>
</feature>
<dbReference type="eggNOG" id="KOG4329">
    <property type="taxonomic scope" value="Eukaryota"/>
</dbReference>
<keyword evidence="4" id="KW-0863">Zinc-finger</keyword>
<dbReference type="AlphaFoldDB" id="T1JPV0"/>
<dbReference type="InterPro" id="IPR001005">
    <property type="entry name" value="SANT/Myb"/>
</dbReference>
<feature type="compositionally biased region" description="Polar residues" evidence="10">
    <location>
        <begin position="95"/>
        <end position="129"/>
    </location>
</feature>
<dbReference type="InterPro" id="IPR017884">
    <property type="entry name" value="SANT_dom"/>
</dbReference>
<evidence type="ECO:0000256" key="2">
    <source>
        <dbReference type="ARBA" id="ARBA00022491"/>
    </source>
</evidence>